<name>A0ABT9FBB2_9GAMM</name>
<sequence length="133" mass="15087">MMITSYINQYSSYVSDTNAALINKSAATDVPIQQTTQQPKEFNEPKVANNFLQNAQEALVYQRLGIDKDKIAEIKALIEELSEQLQKQGADSDSINKKMDELQKMLEQEYQNGRERMDTQPEREKGSIISALA</sequence>
<reference evidence="2" key="1">
    <citation type="submission" date="2023-07" db="EMBL/GenBank/DDBJ databases">
        <title>Genome content predicts the carbon catabolic preferences of heterotrophic bacteria.</title>
        <authorList>
            <person name="Gralka M."/>
        </authorList>
    </citation>
    <scope>NUCLEOTIDE SEQUENCE</scope>
    <source>
        <strain evidence="2">4G09</strain>
    </source>
</reference>
<protein>
    <recommendedName>
        <fullName evidence="4">Orphan protein</fullName>
    </recommendedName>
</protein>
<organism evidence="2 3">
    <name type="scientific">Pseudoalteromonas marina</name>
    <dbReference type="NCBI Taxonomy" id="267375"/>
    <lineage>
        <taxon>Bacteria</taxon>
        <taxon>Pseudomonadati</taxon>
        <taxon>Pseudomonadota</taxon>
        <taxon>Gammaproteobacteria</taxon>
        <taxon>Alteromonadales</taxon>
        <taxon>Pseudoalteromonadaceae</taxon>
        <taxon>Pseudoalteromonas</taxon>
    </lineage>
</organism>
<feature type="region of interest" description="Disordered" evidence="1">
    <location>
        <begin position="109"/>
        <end position="133"/>
    </location>
</feature>
<gene>
    <name evidence="2" type="ORF">Q8W34_05475</name>
</gene>
<proteinExistence type="predicted"/>
<evidence type="ECO:0000313" key="2">
    <source>
        <dbReference type="EMBL" id="MDP2564073.1"/>
    </source>
</evidence>
<accession>A0ABT9FBB2</accession>
<evidence type="ECO:0000256" key="1">
    <source>
        <dbReference type="SAM" id="MobiDB-lite"/>
    </source>
</evidence>
<dbReference type="RefSeq" id="WP_058551784.1">
    <property type="nucleotide sequence ID" value="NZ_JAUYVT010000003.1"/>
</dbReference>
<dbReference type="Proteomes" id="UP001177212">
    <property type="component" value="Unassembled WGS sequence"/>
</dbReference>
<evidence type="ECO:0008006" key="4">
    <source>
        <dbReference type="Google" id="ProtNLM"/>
    </source>
</evidence>
<evidence type="ECO:0000313" key="3">
    <source>
        <dbReference type="Proteomes" id="UP001177212"/>
    </source>
</evidence>
<feature type="compositionally biased region" description="Basic and acidic residues" evidence="1">
    <location>
        <begin position="109"/>
        <end position="126"/>
    </location>
</feature>
<keyword evidence="3" id="KW-1185">Reference proteome</keyword>
<comment type="caution">
    <text evidence="2">The sequence shown here is derived from an EMBL/GenBank/DDBJ whole genome shotgun (WGS) entry which is preliminary data.</text>
</comment>
<dbReference type="EMBL" id="JAUYVT010000003">
    <property type="protein sequence ID" value="MDP2564073.1"/>
    <property type="molecule type" value="Genomic_DNA"/>
</dbReference>